<dbReference type="InterPro" id="IPR000524">
    <property type="entry name" value="Tscrpt_reg_HTH_GntR"/>
</dbReference>
<feature type="domain" description="HTH gntR-type" evidence="4">
    <location>
        <begin position="8"/>
        <end position="76"/>
    </location>
</feature>
<evidence type="ECO:0000256" key="2">
    <source>
        <dbReference type="ARBA" id="ARBA00023125"/>
    </source>
</evidence>
<accession>A0A318LLT9</accession>
<dbReference type="SMART" id="SM00895">
    <property type="entry name" value="FCD"/>
    <property type="match status" value="1"/>
</dbReference>
<dbReference type="InterPro" id="IPR008920">
    <property type="entry name" value="TF_FadR/GntR_C"/>
</dbReference>
<dbReference type="SMART" id="SM00345">
    <property type="entry name" value="HTH_GNTR"/>
    <property type="match status" value="1"/>
</dbReference>
<dbReference type="InterPro" id="IPR011711">
    <property type="entry name" value="GntR_C"/>
</dbReference>
<proteinExistence type="predicted"/>
<dbReference type="Pfam" id="PF00392">
    <property type="entry name" value="GntR"/>
    <property type="match status" value="1"/>
</dbReference>
<dbReference type="GO" id="GO:0003700">
    <property type="term" value="F:DNA-binding transcription factor activity"/>
    <property type="evidence" value="ECO:0007669"/>
    <property type="project" value="InterPro"/>
</dbReference>
<evidence type="ECO:0000256" key="3">
    <source>
        <dbReference type="ARBA" id="ARBA00023163"/>
    </source>
</evidence>
<sequence length="244" mass="27204">MWTPLDRGMVSDRISGQILEVIADERLRPGDRLPPERELAALLGVSRPSLREALRSLKAQGHVEVRHGAGVFVADPATTRTLRQAMLTEEMSLAELFDMREVLELPAAAWAASNGDAAKLAAVRETYERLDAATREDPVDWGKLQELDAAFHMRIVEAAGNRFMMRTLTVLQEILARGMETTLRVPGRLEKSRVDHRRILDALLAGDPVAARRAVKAHINGARKAAMSRLHDEQPDPQRTERTK</sequence>
<dbReference type="Proteomes" id="UP000247892">
    <property type="component" value="Unassembled WGS sequence"/>
</dbReference>
<protein>
    <submittedName>
        <fullName evidence="5">GntR family transcriptional regulator</fullName>
    </submittedName>
</protein>
<dbReference type="Gene3D" id="1.20.120.530">
    <property type="entry name" value="GntR ligand-binding domain-like"/>
    <property type="match status" value="1"/>
</dbReference>
<gene>
    <name evidence="5" type="ORF">BA062_17840</name>
</gene>
<dbReference type="InterPro" id="IPR036390">
    <property type="entry name" value="WH_DNA-bd_sf"/>
</dbReference>
<keyword evidence="1" id="KW-0805">Transcription regulation</keyword>
<dbReference type="OrthoDB" id="3575876at2"/>
<evidence type="ECO:0000313" key="6">
    <source>
        <dbReference type="Proteomes" id="UP000247892"/>
    </source>
</evidence>
<dbReference type="PROSITE" id="PS50949">
    <property type="entry name" value="HTH_GNTR"/>
    <property type="match status" value="1"/>
</dbReference>
<dbReference type="SUPFAM" id="SSF48008">
    <property type="entry name" value="GntR ligand-binding domain-like"/>
    <property type="match status" value="1"/>
</dbReference>
<dbReference type="CDD" id="cd07377">
    <property type="entry name" value="WHTH_GntR"/>
    <property type="match status" value="1"/>
</dbReference>
<keyword evidence="2" id="KW-0238">DNA-binding</keyword>
<dbReference type="Pfam" id="PF07729">
    <property type="entry name" value="FCD"/>
    <property type="match status" value="1"/>
</dbReference>
<organism evidence="5 6">
    <name type="scientific">Prauserella flavalba</name>
    <dbReference type="NCBI Taxonomy" id="1477506"/>
    <lineage>
        <taxon>Bacteria</taxon>
        <taxon>Bacillati</taxon>
        <taxon>Actinomycetota</taxon>
        <taxon>Actinomycetes</taxon>
        <taxon>Pseudonocardiales</taxon>
        <taxon>Pseudonocardiaceae</taxon>
        <taxon>Prauserella</taxon>
    </lineage>
</organism>
<dbReference type="AlphaFoldDB" id="A0A318LLT9"/>
<evidence type="ECO:0000259" key="4">
    <source>
        <dbReference type="PROSITE" id="PS50949"/>
    </source>
</evidence>
<dbReference type="InterPro" id="IPR036388">
    <property type="entry name" value="WH-like_DNA-bd_sf"/>
</dbReference>
<evidence type="ECO:0000313" key="5">
    <source>
        <dbReference type="EMBL" id="PXY34176.1"/>
    </source>
</evidence>
<dbReference type="EMBL" id="MASU01000006">
    <property type="protein sequence ID" value="PXY34176.1"/>
    <property type="molecule type" value="Genomic_DNA"/>
</dbReference>
<dbReference type="SUPFAM" id="SSF46785">
    <property type="entry name" value="Winged helix' DNA-binding domain"/>
    <property type="match status" value="1"/>
</dbReference>
<comment type="caution">
    <text evidence="5">The sequence shown here is derived from an EMBL/GenBank/DDBJ whole genome shotgun (WGS) entry which is preliminary data.</text>
</comment>
<dbReference type="Gene3D" id="1.10.10.10">
    <property type="entry name" value="Winged helix-like DNA-binding domain superfamily/Winged helix DNA-binding domain"/>
    <property type="match status" value="1"/>
</dbReference>
<name>A0A318LLT9_9PSEU</name>
<keyword evidence="6" id="KW-1185">Reference proteome</keyword>
<evidence type="ECO:0000256" key="1">
    <source>
        <dbReference type="ARBA" id="ARBA00023015"/>
    </source>
</evidence>
<keyword evidence="3" id="KW-0804">Transcription</keyword>
<dbReference type="GO" id="GO:0003677">
    <property type="term" value="F:DNA binding"/>
    <property type="evidence" value="ECO:0007669"/>
    <property type="project" value="UniProtKB-KW"/>
</dbReference>
<dbReference type="PANTHER" id="PTHR43537:SF5">
    <property type="entry name" value="UXU OPERON TRANSCRIPTIONAL REGULATOR"/>
    <property type="match status" value="1"/>
</dbReference>
<dbReference type="PRINTS" id="PR00035">
    <property type="entry name" value="HTHGNTR"/>
</dbReference>
<dbReference type="PANTHER" id="PTHR43537">
    <property type="entry name" value="TRANSCRIPTIONAL REGULATOR, GNTR FAMILY"/>
    <property type="match status" value="1"/>
</dbReference>
<reference evidence="5 6" key="1">
    <citation type="submission" date="2016-07" db="EMBL/GenBank/DDBJ databases">
        <title>Draft genome sequence of Prauserella sp. YIM 121212, isolated from alkaline soil.</title>
        <authorList>
            <person name="Ruckert C."/>
            <person name="Albersmeier A."/>
            <person name="Jiang C.-L."/>
            <person name="Jiang Y."/>
            <person name="Kalinowski J."/>
            <person name="Schneider O."/>
            <person name="Winkler A."/>
            <person name="Zotchev S.B."/>
        </authorList>
    </citation>
    <scope>NUCLEOTIDE SEQUENCE [LARGE SCALE GENOMIC DNA]</scope>
    <source>
        <strain evidence="5 6">YIM 121212</strain>
    </source>
</reference>